<keyword evidence="3" id="KW-1185">Reference proteome</keyword>
<gene>
    <name evidence="2" type="ORF">HGA07_26780</name>
</gene>
<feature type="compositionally biased region" description="Polar residues" evidence="1">
    <location>
        <begin position="198"/>
        <end position="219"/>
    </location>
</feature>
<evidence type="ECO:0000313" key="3">
    <source>
        <dbReference type="Proteomes" id="UP000523447"/>
    </source>
</evidence>
<dbReference type="RefSeq" id="WP_040716976.1">
    <property type="nucleotide sequence ID" value="NZ_CAWPHS010000036.1"/>
</dbReference>
<feature type="region of interest" description="Disordered" evidence="1">
    <location>
        <begin position="1"/>
        <end position="32"/>
    </location>
</feature>
<feature type="compositionally biased region" description="Basic and acidic residues" evidence="1">
    <location>
        <begin position="359"/>
        <end position="374"/>
    </location>
</feature>
<accession>A0A7X6M2T4</accession>
<reference evidence="2 3" key="1">
    <citation type="submission" date="2020-04" db="EMBL/GenBank/DDBJ databases">
        <title>MicrobeNet Type strains.</title>
        <authorList>
            <person name="Nicholson A.C."/>
        </authorList>
    </citation>
    <scope>NUCLEOTIDE SEQUENCE [LARGE SCALE GENOMIC DNA]</scope>
    <source>
        <strain evidence="2 3">DSM 44445</strain>
    </source>
</reference>
<protein>
    <submittedName>
        <fullName evidence="2">Uncharacterized protein</fullName>
    </submittedName>
</protein>
<dbReference type="EMBL" id="JAAXPE010000041">
    <property type="protein sequence ID" value="NKY89201.1"/>
    <property type="molecule type" value="Genomic_DNA"/>
</dbReference>
<proteinExistence type="predicted"/>
<feature type="region of interest" description="Disordered" evidence="1">
    <location>
        <begin position="194"/>
        <end position="245"/>
    </location>
</feature>
<feature type="compositionally biased region" description="Pro residues" evidence="1">
    <location>
        <begin position="392"/>
        <end position="409"/>
    </location>
</feature>
<feature type="compositionally biased region" description="Low complexity" evidence="1">
    <location>
        <begin position="439"/>
        <end position="452"/>
    </location>
</feature>
<name>A0A7X6M2T4_9NOCA</name>
<feature type="compositionally biased region" description="Low complexity" evidence="1">
    <location>
        <begin position="13"/>
        <end position="27"/>
    </location>
</feature>
<dbReference type="Proteomes" id="UP000523447">
    <property type="component" value="Unassembled WGS sequence"/>
</dbReference>
<feature type="compositionally biased region" description="Basic residues" evidence="1">
    <location>
        <begin position="1"/>
        <end position="12"/>
    </location>
</feature>
<sequence>MRRPSALRRRPAASRSDTTTPTTTSDPNVDPPIVATLVQPLLALRASLGSGVATPDATITGALSHASTQAADTEGPHRDGVHALESTWTGPGSDAAVPALRTTQTQIGDISDRGPAYLGVLADAHATSARAAGRVDRIIADFRRDARTILGNATAAPDTDAVINRATQALREAISTVTSARTEMDDHSRRLDEMGPLTVTTPAGLTSSQSWGDTPSSVLPSAYAGPPGQYATAPGQSGAAPGQPIDPAQLAQLQLQQLLVQAGVEIGTSAINAGVDIGTHLIDKIAEVGTHTIDTVASSVDQAIPQLIHPDNATGDKTDPAGTSGNSSGKLFDFGPGIGQSAPGKTGPGSIIPDAGAHAADKSQADKAPADKPDPVPPPPSSIIPPAADGPAPMPKPPAPAPAPAPEPAHPGGVAGGMALPPPASGGQEHKPRDGQLGVTVPAAETTVPAAVIGDFGDDTV</sequence>
<evidence type="ECO:0000256" key="1">
    <source>
        <dbReference type="SAM" id="MobiDB-lite"/>
    </source>
</evidence>
<organism evidence="2 3">
    <name type="scientific">Nocardia veterana</name>
    <dbReference type="NCBI Taxonomy" id="132249"/>
    <lineage>
        <taxon>Bacteria</taxon>
        <taxon>Bacillati</taxon>
        <taxon>Actinomycetota</taxon>
        <taxon>Actinomycetes</taxon>
        <taxon>Mycobacteriales</taxon>
        <taxon>Nocardiaceae</taxon>
        <taxon>Nocardia</taxon>
    </lineage>
</organism>
<dbReference type="AlphaFoldDB" id="A0A7X6M2T4"/>
<evidence type="ECO:0000313" key="2">
    <source>
        <dbReference type="EMBL" id="NKY89201.1"/>
    </source>
</evidence>
<feature type="region of interest" description="Disordered" evidence="1">
    <location>
        <begin position="308"/>
        <end position="461"/>
    </location>
</feature>
<comment type="caution">
    <text evidence="2">The sequence shown here is derived from an EMBL/GenBank/DDBJ whole genome shotgun (WGS) entry which is preliminary data.</text>
</comment>